<evidence type="ECO:0000256" key="1">
    <source>
        <dbReference type="SAM" id="SignalP"/>
    </source>
</evidence>
<dbReference type="EMBL" id="SLUI01000003">
    <property type="protein sequence ID" value="TCL38578.1"/>
    <property type="molecule type" value="Genomic_DNA"/>
</dbReference>
<accession>A0A4R1Q275</accession>
<dbReference type="Proteomes" id="UP000295063">
    <property type="component" value="Unassembled WGS sequence"/>
</dbReference>
<comment type="caution">
    <text evidence="2">The sequence shown here is derived from an EMBL/GenBank/DDBJ whole genome shotgun (WGS) entry which is preliminary data.</text>
</comment>
<dbReference type="AlphaFoldDB" id="A0A4R1Q275"/>
<feature type="chain" id="PRO_5020307773" evidence="1">
    <location>
        <begin position="26"/>
        <end position="180"/>
    </location>
</feature>
<organism evidence="2 3">
    <name type="scientific">Anaerospora hongkongensis</name>
    <dbReference type="NCBI Taxonomy" id="244830"/>
    <lineage>
        <taxon>Bacteria</taxon>
        <taxon>Bacillati</taxon>
        <taxon>Bacillota</taxon>
        <taxon>Negativicutes</taxon>
        <taxon>Selenomonadales</taxon>
        <taxon>Sporomusaceae</taxon>
        <taxon>Anaerospora</taxon>
    </lineage>
</organism>
<dbReference type="RefSeq" id="WP_132076557.1">
    <property type="nucleotide sequence ID" value="NZ_SLUI01000003.1"/>
</dbReference>
<gene>
    <name evidence="2" type="ORF">EV210_10350</name>
</gene>
<keyword evidence="1" id="KW-0732">Signal</keyword>
<evidence type="ECO:0000313" key="3">
    <source>
        <dbReference type="Proteomes" id="UP000295063"/>
    </source>
</evidence>
<name>A0A4R1Q275_9FIRM</name>
<protein>
    <submittedName>
        <fullName evidence="2">Uncharacterized protein</fullName>
    </submittedName>
</protein>
<keyword evidence="3" id="KW-1185">Reference proteome</keyword>
<dbReference type="OrthoDB" id="1684538at2"/>
<dbReference type="GO" id="GO:0003723">
    <property type="term" value="F:RNA binding"/>
    <property type="evidence" value="ECO:0007669"/>
    <property type="project" value="InterPro"/>
</dbReference>
<proteinExistence type="predicted"/>
<dbReference type="GO" id="GO:0006396">
    <property type="term" value="P:RNA processing"/>
    <property type="evidence" value="ECO:0007669"/>
    <property type="project" value="UniProtKB-ARBA"/>
</dbReference>
<dbReference type="GO" id="GO:0140098">
    <property type="term" value="F:catalytic activity, acting on RNA"/>
    <property type="evidence" value="ECO:0007669"/>
    <property type="project" value="UniProtKB-ARBA"/>
</dbReference>
<evidence type="ECO:0000313" key="2">
    <source>
        <dbReference type="EMBL" id="TCL38578.1"/>
    </source>
</evidence>
<dbReference type="SUPFAM" id="SSF55120">
    <property type="entry name" value="Pseudouridine synthase"/>
    <property type="match status" value="1"/>
</dbReference>
<reference evidence="2 3" key="1">
    <citation type="submission" date="2019-03" db="EMBL/GenBank/DDBJ databases">
        <title>Genomic Encyclopedia of Type Strains, Phase IV (KMG-IV): sequencing the most valuable type-strain genomes for metagenomic binning, comparative biology and taxonomic classification.</title>
        <authorList>
            <person name="Goeker M."/>
        </authorList>
    </citation>
    <scope>NUCLEOTIDE SEQUENCE [LARGE SCALE GENOMIC DNA]</scope>
    <source>
        <strain evidence="2 3">DSM 15969</strain>
    </source>
</reference>
<dbReference type="GO" id="GO:0001522">
    <property type="term" value="P:pseudouridine synthesis"/>
    <property type="evidence" value="ECO:0007669"/>
    <property type="project" value="InterPro"/>
</dbReference>
<dbReference type="GO" id="GO:0009982">
    <property type="term" value="F:pseudouridine synthase activity"/>
    <property type="evidence" value="ECO:0007669"/>
    <property type="project" value="InterPro"/>
</dbReference>
<feature type="signal peptide" evidence="1">
    <location>
        <begin position="1"/>
        <end position="25"/>
    </location>
</feature>
<dbReference type="InterPro" id="IPR020103">
    <property type="entry name" value="PsdUridine_synth_cat_dom_sf"/>
</dbReference>
<sequence>MKLAKSAVMLFTLFLLLFAATTTYAAKATTPPVRFQDIIYDNVTIGQFDKQTLKYEKDPYRDEVLVNVWIKTPLDSFNQSYTMYNYLLRTNTREMMMMNRLDFDNSGNMLQNMSNKYNPALWTLVLPETATEKWYNAVTAYAKKNNKKLQQEYTSETKKEKRSQPLLGPFNHIFDMLSGN</sequence>